<dbReference type="RefSeq" id="WP_091609600.1">
    <property type="nucleotide sequence ID" value="NZ_FMCX01000004.1"/>
</dbReference>
<dbReference type="InterPro" id="IPR000073">
    <property type="entry name" value="AB_hydrolase_1"/>
</dbReference>
<dbReference type="Proteomes" id="UP000199504">
    <property type="component" value="Unassembled WGS sequence"/>
</dbReference>
<proteinExistence type="inferred from homology"/>
<sequence length="541" mass="57017">MALFDSGPPVDRSAAPPAPRRAAARLGAALGATAVLTLSAACTDAPTSAESGPRPSDAALAVYYGQKLSFGSCAGYGTTPGEKKQYVEPFECARLTVPLDYQDPKGRTIQVAVLRLPAQGDPGQRIGSLVLNPGGPGGSGMTQATTFAAAQAKSPLLRRFDVVGFDPRGVGSSTPAIGCFTDAERDRGEDQTTLLASSGQWTAEDPRRLAERCAKGSGGTEILSAVGTRNVARDMDVLRSALDDEKLTFAGQSYGTRLGAVYAEMFGRNVRAMVLDGVTDPTLENPQRRLTQQAGFQQNFEKLAAFCATSRDCPLGTDPARATDAFQKLVQPLIDKPVPAGPGRTLNFNQATGGVTAGLYYPEAWPKLIKGLTQLKQGDGAQILKVGDVFGGRDASGGWTNFLEANLAVNCNDEVRRTPGQEARLRADIARTSPYVATGRNVDGVTRDACESWPGEPSLGIPYAQDVKDLPDTLIISVTGDPATPYAAGKVLADEIGGTVLTVEGARHTVAQEGINPCVNAVFAEYLIDLKVPAEDRRCRL</sequence>
<dbReference type="EMBL" id="FMCX01000004">
    <property type="protein sequence ID" value="SCF25630.1"/>
    <property type="molecule type" value="Genomic_DNA"/>
</dbReference>
<organism evidence="5 6">
    <name type="scientific">Micromonospora mirobrigensis</name>
    <dbReference type="NCBI Taxonomy" id="262898"/>
    <lineage>
        <taxon>Bacteria</taxon>
        <taxon>Bacillati</taxon>
        <taxon>Actinomycetota</taxon>
        <taxon>Actinomycetes</taxon>
        <taxon>Micromonosporales</taxon>
        <taxon>Micromonosporaceae</taxon>
        <taxon>Micromonospora</taxon>
    </lineage>
</organism>
<accession>A0A1C4YY59</accession>
<reference evidence="6" key="1">
    <citation type="submission" date="2016-06" db="EMBL/GenBank/DDBJ databases">
        <authorList>
            <person name="Varghese N."/>
            <person name="Submissions Spin"/>
        </authorList>
    </citation>
    <scope>NUCLEOTIDE SEQUENCE [LARGE SCALE GENOMIC DNA]</scope>
    <source>
        <strain evidence="6">DSM 44830</strain>
    </source>
</reference>
<keyword evidence="2" id="KW-0732">Signal</keyword>
<feature type="domain" description="AB hydrolase-1" evidence="4">
    <location>
        <begin position="129"/>
        <end position="509"/>
    </location>
</feature>
<evidence type="ECO:0000256" key="3">
    <source>
        <dbReference type="ARBA" id="ARBA00022801"/>
    </source>
</evidence>
<name>A0A1C4YY59_9ACTN</name>
<evidence type="ECO:0000256" key="2">
    <source>
        <dbReference type="ARBA" id="ARBA00022729"/>
    </source>
</evidence>
<protein>
    <submittedName>
        <fullName evidence="5">Pimeloyl-ACP methyl ester carboxylesterase</fullName>
    </submittedName>
</protein>
<dbReference type="Gene3D" id="3.40.50.1820">
    <property type="entry name" value="alpha/beta hydrolase"/>
    <property type="match status" value="1"/>
</dbReference>
<keyword evidence="6" id="KW-1185">Reference proteome</keyword>
<evidence type="ECO:0000313" key="6">
    <source>
        <dbReference type="Proteomes" id="UP000199504"/>
    </source>
</evidence>
<dbReference type="AlphaFoldDB" id="A0A1C4YY59"/>
<dbReference type="SUPFAM" id="SSF53474">
    <property type="entry name" value="alpha/beta-Hydrolases"/>
    <property type="match status" value="1"/>
</dbReference>
<gene>
    <name evidence="5" type="ORF">GA0070564_104510</name>
</gene>
<dbReference type="GO" id="GO:0016787">
    <property type="term" value="F:hydrolase activity"/>
    <property type="evidence" value="ECO:0007669"/>
    <property type="project" value="UniProtKB-KW"/>
</dbReference>
<dbReference type="InterPro" id="IPR051601">
    <property type="entry name" value="Serine_prot/Carboxylest_S33"/>
</dbReference>
<evidence type="ECO:0000313" key="5">
    <source>
        <dbReference type="EMBL" id="SCF25630.1"/>
    </source>
</evidence>
<dbReference type="OrthoDB" id="4447445at2"/>
<dbReference type="PANTHER" id="PTHR43248:SF29">
    <property type="entry name" value="TRIPEPTIDYL AMINOPEPTIDASE"/>
    <property type="match status" value="1"/>
</dbReference>
<evidence type="ECO:0000256" key="1">
    <source>
        <dbReference type="ARBA" id="ARBA00010088"/>
    </source>
</evidence>
<dbReference type="InterPro" id="IPR029058">
    <property type="entry name" value="AB_hydrolase_fold"/>
</dbReference>
<dbReference type="Pfam" id="PF00561">
    <property type="entry name" value="Abhydrolase_1"/>
    <property type="match status" value="1"/>
</dbReference>
<keyword evidence="3" id="KW-0378">Hydrolase</keyword>
<dbReference type="PANTHER" id="PTHR43248">
    <property type="entry name" value="2-SUCCINYL-6-HYDROXY-2,4-CYCLOHEXADIENE-1-CARBOXYLATE SYNTHASE"/>
    <property type="match status" value="1"/>
</dbReference>
<comment type="similarity">
    <text evidence="1">Belongs to the peptidase S33 family.</text>
</comment>
<evidence type="ECO:0000259" key="4">
    <source>
        <dbReference type="Pfam" id="PF00561"/>
    </source>
</evidence>
<dbReference type="STRING" id="262898.GA0070564_104510"/>